<dbReference type="InterPro" id="IPR029058">
    <property type="entry name" value="AB_hydrolase_fold"/>
</dbReference>
<dbReference type="AlphaFoldDB" id="A0A316XDZ2"/>
<keyword evidence="2" id="KW-0378">Hydrolase</keyword>
<dbReference type="Proteomes" id="UP000236594">
    <property type="component" value="Unassembled WGS sequence"/>
</dbReference>
<gene>
    <name evidence="2" type="ORF">C1631_004585</name>
</gene>
<dbReference type="Pfam" id="PF12146">
    <property type="entry name" value="Hydrolase_4"/>
    <property type="match status" value="1"/>
</dbReference>
<dbReference type="GO" id="GO:0016787">
    <property type="term" value="F:hydrolase activity"/>
    <property type="evidence" value="ECO:0007669"/>
    <property type="project" value="UniProtKB-KW"/>
</dbReference>
<evidence type="ECO:0000313" key="3">
    <source>
        <dbReference type="Proteomes" id="UP000236594"/>
    </source>
</evidence>
<comment type="caution">
    <text evidence="2">The sequence shown here is derived from an EMBL/GenBank/DDBJ whole genome shotgun (WGS) entry which is preliminary data.</text>
</comment>
<dbReference type="PANTHER" id="PTHR11614">
    <property type="entry name" value="PHOSPHOLIPASE-RELATED"/>
    <property type="match status" value="1"/>
</dbReference>
<dbReference type="OrthoDB" id="9780932at2"/>
<dbReference type="SUPFAM" id="SSF53474">
    <property type="entry name" value="alpha/beta-Hydrolases"/>
    <property type="match status" value="1"/>
</dbReference>
<keyword evidence="3" id="KW-1185">Reference proteome</keyword>
<proteinExistence type="predicted"/>
<feature type="domain" description="Serine aminopeptidase S33" evidence="1">
    <location>
        <begin position="30"/>
        <end position="293"/>
    </location>
</feature>
<reference evidence="2 3" key="1">
    <citation type="submission" date="2018-04" db="EMBL/GenBank/DDBJ databases">
        <title>Draft Genome Sequence of Phosphate-Solubilizing Chryseobacterium sp. ISE14 that is a Biocontrol and Plant Growth-Promoting Rhizobacterium Isolated from Cucumber.</title>
        <authorList>
            <person name="Jeong J.-J."/>
            <person name="Sang M.K."/>
            <person name="Choi I.-G."/>
            <person name="Kim K.D."/>
        </authorList>
    </citation>
    <scope>NUCLEOTIDE SEQUENCE [LARGE SCALE GENOMIC DNA]</scope>
    <source>
        <strain evidence="2 3">ISE14</strain>
    </source>
</reference>
<dbReference type="InterPro" id="IPR022742">
    <property type="entry name" value="Hydrolase_4"/>
</dbReference>
<sequence>MKETSNYLQKSVDGKSREIYYTYYQPETTDIKATILILHGMQEHSGRYADFAKYLVHQGFAVITYDHLGHGKTAKSKEEMGFFAINNPEKQLINTAKSMASILDKDYPEVPHFIIGHSMGSFITRCLLRKQSSRFRGAVIIGTGGESQLLGPVKGLLSFLTSLSPHTHSELIADLFGKVSNSHFKNEEYDHGTNWLSVNKENRKAFMQDELCGVPFTNNAFYTLFSLMETATSRDWAKSISREFPFMFVSGADDPVGDFGKGVQSTVDNLRTDGFKNVQLNLYTGMRHEILNEDIKEQVYDDIVTWLNSILTQSLLQKS</sequence>
<dbReference type="RefSeq" id="WP_109710758.1">
    <property type="nucleotide sequence ID" value="NZ_PPED02000001.1"/>
</dbReference>
<dbReference type="EMBL" id="PPED02000001">
    <property type="protein sequence ID" value="PWN71897.1"/>
    <property type="molecule type" value="Genomic_DNA"/>
</dbReference>
<dbReference type="Gene3D" id="3.40.50.1820">
    <property type="entry name" value="alpha/beta hydrolase"/>
    <property type="match status" value="1"/>
</dbReference>
<name>A0A316XDZ2_9FLAO</name>
<evidence type="ECO:0000259" key="1">
    <source>
        <dbReference type="Pfam" id="PF12146"/>
    </source>
</evidence>
<accession>A0A316XDZ2</accession>
<protein>
    <submittedName>
        <fullName evidence="2">Alpha/beta hydrolase</fullName>
    </submittedName>
</protein>
<dbReference type="InterPro" id="IPR051044">
    <property type="entry name" value="MAG_DAG_Lipase"/>
</dbReference>
<evidence type="ECO:0000313" key="2">
    <source>
        <dbReference type="EMBL" id="PWN71897.1"/>
    </source>
</evidence>
<organism evidence="2 3">
    <name type="scientific">Chryseobacterium phosphatilyticum</name>
    <dbReference type="NCBI Taxonomy" id="475075"/>
    <lineage>
        <taxon>Bacteria</taxon>
        <taxon>Pseudomonadati</taxon>
        <taxon>Bacteroidota</taxon>
        <taxon>Flavobacteriia</taxon>
        <taxon>Flavobacteriales</taxon>
        <taxon>Weeksellaceae</taxon>
        <taxon>Chryseobacterium group</taxon>
        <taxon>Chryseobacterium</taxon>
    </lineage>
</organism>